<dbReference type="EMBL" id="HG994370">
    <property type="protein sequence ID" value="CAF2065497.1"/>
    <property type="molecule type" value="Genomic_DNA"/>
</dbReference>
<reference evidence="2" key="1">
    <citation type="submission" date="2021-01" db="EMBL/GenBank/DDBJ databases">
        <authorList>
            <consortium name="Genoscope - CEA"/>
            <person name="William W."/>
        </authorList>
    </citation>
    <scope>NUCLEOTIDE SEQUENCE</scope>
</reference>
<proteinExistence type="predicted"/>
<evidence type="ECO:0000256" key="1">
    <source>
        <dbReference type="SAM" id="MobiDB-lite"/>
    </source>
</evidence>
<dbReference type="Proteomes" id="UP001295469">
    <property type="component" value="Chromosome C06"/>
</dbReference>
<feature type="region of interest" description="Disordered" evidence="1">
    <location>
        <begin position="243"/>
        <end position="304"/>
    </location>
</feature>
<gene>
    <name evidence="2" type="ORF">DARMORV10_C06P51880.1</name>
</gene>
<sequence>MSFRGDGIDDETPLFWSPEYIFELPEPCLPLRPQNHQQQALHGQQQGISHESWLRGNLLNVRSRVRQFFFSQPMLISFVGLKMFQNQIGMGQRIGQGNGVEHPTMSYFHEFPNHLQEIQQVSSDAFGSLFPQHFHRFSDDNLPVITTNITATSLNRQQHCLCAHTLSTRLHNYMPYQTYVPITSAFTINGQQLPPSVLAIRRNEAHNLRTVNNSARHHVIMQRRVHQSSSSFRVSSLYTLLRRRPRANSSKPPQNEVIGSRRRTYESRFQFGEPSSSTRRRRTTPADGSVGSTAINPTGERRVNGLYDPEYQRQGLCIDPHLRNFLNQ</sequence>
<protein>
    <submittedName>
        <fullName evidence="2">(rape) hypothetical protein</fullName>
    </submittedName>
</protein>
<name>A0A816QRS9_BRANA</name>
<organism evidence="2">
    <name type="scientific">Brassica napus</name>
    <name type="common">Rape</name>
    <dbReference type="NCBI Taxonomy" id="3708"/>
    <lineage>
        <taxon>Eukaryota</taxon>
        <taxon>Viridiplantae</taxon>
        <taxon>Streptophyta</taxon>
        <taxon>Embryophyta</taxon>
        <taxon>Tracheophyta</taxon>
        <taxon>Spermatophyta</taxon>
        <taxon>Magnoliopsida</taxon>
        <taxon>eudicotyledons</taxon>
        <taxon>Gunneridae</taxon>
        <taxon>Pentapetalae</taxon>
        <taxon>rosids</taxon>
        <taxon>malvids</taxon>
        <taxon>Brassicales</taxon>
        <taxon>Brassicaceae</taxon>
        <taxon>Brassiceae</taxon>
        <taxon>Brassica</taxon>
    </lineage>
</organism>
<accession>A0A816QRS9</accession>
<evidence type="ECO:0000313" key="2">
    <source>
        <dbReference type="EMBL" id="CAF2065497.1"/>
    </source>
</evidence>
<dbReference type="AlphaFoldDB" id="A0A816QRS9"/>